<dbReference type="PROSITE" id="PS51074">
    <property type="entry name" value="DPH_MB"/>
    <property type="match status" value="1"/>
</dbReference>
<dbReference type="Proteomes" id="UP000714618">
    <property type="component" value="Unassembled WGS sequence"/>
</dbReference>
<comment type="caution">
    <text evidence="14">The sequence shown here is derived from an EMBL/GenBank/DDBJ whole genome shotgun (WGS) entry which is preliminary data.</text>
</comment>
<dbReference type="GO" id="GO:0017183">
    <property type="term" value="P:protein histidyl modification to diphthamide"/>
    <property type="evidence" value="ECO:0007669"/>
    <property type="project" value="InterPro"/>
</dbReference>
<evidence type="ECO:0000256" key="5">
    <source>
        <dbReference type="ARBA" id="ARBA00006169"/>
    </source>
</evidence>
<dbReference type="Pfam" id="PF05207">
    <property type="entry name" value="Zn_ribbon_CSL"/>
    <property type="match status" value="1"/>
</dbReference>
<evidence type="ECO:0000256" key="6">
    <source>
        <dbReference type="ARBA" id="ARBA00021797"/>
    </source>
</evidence>
<dbReference type="InterPro" id="IPR036869">
    <property type="entry name" value="J_dom_sf"/>
</dbReference>
<evidence type="ECO:0000256" key="11">
    <source>
        <dbReference type="ARBA" id="ARBA00023242"/>
    </source>
</evidence>
<feature type="domain" description="DPH-type MB" evidence="13">
    <location>
        <begin position="137"/>
        <end position="199"/>
    </location>
</feature>
<dbReference type="PANTHER" id="PTHR21454:SF46">
    <property type="entry name" value="DIPHTHAMIDE BIOSYNTHESIS PROTEIN 4"/>
    <property type="match status" value="1"/>
</dbReference>
<dbReference type="OrthoDB" id="445556at2759"/>
<evidence type="ECO:0000256" key="4">
    <source>
        <dbReference type="ARBA" id="ARBA00005156"/>
    </source>
</evidence>
<evidence type="ECO:0000256" key="9">
    <source>
        <dbReference type="ARBA" id="ARBA00022833"/>
    </source>
</evidence>
<dbReference type="CDD" id="cd06257">
    <property type="entry name" value="DnaJ"/>
    <property type="match status" value="1"/>
</dbReference>
<dbReference type="GO" id="GO:0005737">
    <property type="term" value="C:cytoplasm"/>
    <property type="evidence" value="ECO:0007669"/>
    <property type="project" value="UniProtKB-SubCell"/>
</dbReference>
<keyword evidence="8" id="KW-0479">Metal-binding</keyword>
<organism evidence="14 15">
    <name type="scientific">Aureobasidium mustum</name>
    <dbReference type="NCBI Taxonomy" id="2773714"/>
    <lineage>
        <taxon>Eukaryota</taxon>
        <taxon>Fungi</taxon>
        <taxon>Dikarya</taxon>
        <taxon>Ascomycota</taxon>
        <taxon>Pezizomycotina</taxon>
        <taxon>Dothideomycetes</taxon>
        <taxon>Dothideomycetidae</taxon>
        <taxon>Dothideales</taxon>
        <taxon>Saccotheciaceae</taxon>
        <taxon>Aureobasidium</taxon>
    </lineage>
</organism>
<dbReference type="SUPFAM" id="SSF46565">
    <property type="entry name" value="Chaperone J-domain"/>
    <property type="match status" value="1"/>
</dbReference>
<dbReference type="Gene3D" id="1.10.287.110">
    <property type="entry name" value="DnaJ domain"/>
    <property type="match status" value="1"/>
</dbReference>
<dbReference type="PROSITE" id="PS50076">
    <property type="entry name" value="DNAJ_2"/>
    <property type="match status" value="1"/>
</dbReference>
<dbReference type="InterPro" id="IPR036671">
    <property type="entry name" value="DPH_MB_sf"/>
</dbReference>
<gene>
    <name evidence="14" type="ORF">AWRI4233_LOCUS5832</name>
</gene>
<dbReference type="EMBL" id="CAIJEO010000007">
    <property type="protein sequence ID" value="CAD0096648.1"/>
    <property type="molecule type" value="Genomic_DNA"/>
</dbReference>
<evidence type="ECO:0000259" key="13">
    <source>
        <dbReference type="PROSITE" id="PS51074"/>
    </source>
</evidence>
<evidence type="ECO:0000259" key="12">
    <source>
        <dbReference type="PROSITE" id="PS50076"/>
    </source>
</evidence>
<evidence type="ECO:0000256" key="10">
    <source>
        <dbReference type="ARBA" id="ARBA00023004"/>
    </source>
</evidence>
<dbReference type="SUPFAM" id="SSF144217">
    <property type="entry name" value="CSL zinc finger"/>
    <property type="match status" value="1"/>
</dbReference>
<evidence type="ECO:0000313" key="15">
    <source>
        <dbReference type="Proteomes" id="UP000714618"/>
    </source>
</evidence>
<proteinExistence type="inferred from homology"/>
<keyword evidence="11" id="KW-0539">Nucleus</keyword>
<keyword evidence="7" id="KW-0963">Cytoplasm</keyword>
<dbReference type="SMART" id="SM00271">
    <property type="entry name" value="DnaJ"/>
    <property type="match status" value="1"/>
</dbReference>
<dbReference type="InterPro" id="IPR001623">
    <property type="entry name" value="DnaJ_domain"/>
</dbReference>
<keyword evidence="9" id="KW-0862">Zinc</keyword>
<dbReference type="Gene3D" id="3.10.660.10">
    <property type="entry name" value="DPH Zinc finger"/>
    <property type="match status" value="1"/>
</dbReference>
<reference evidence="14" key="1">
    <citation type="submission" date="2020-06" db="EMBL/GenBank/DDBJ databases">
        <authorList>
            <person name="Onetto C."/>
        </authorList>
    </citation>
    <scope>NUCLEOTIDE SEQUENCE</scope>
</reference>
<accession>A0A9N8JZ46</accession>
<dbReference type="InterPro" id="IPR044248">
    <property type="entry name" value="DPH3/4-like"/>
</dbReference>
<dbReference type="Pfam" id="PF00226">
    <property type="entry name" value="DnaJ"/>
    <property type="match status" value="1"/>
</dbReference>
<evidence type="ECO:0000256" key="2">
    <source>
        <dbReference type="ARBA" id="ARBA00004123"/>
    </source>
</evidence>
<evidence type="ECO:0000256" key="3">
    <source>
        <dbReference type="ARBA" id="ARBA00004496"/>
    </source>
</evidence>
<evidence type="ECO:0000256" key="1">
    <source>
        <dbReference type="ARBA" id="ARBA00003474"/>
    </source>
</evidence>
<keyword evidence="10" id="KW-0408">Iron</keyword>
<dbReference type="GO" id="GO:0005634">
    <property type="term" value="C:nucleus"/>
    <property type="evidence" value="ECO:0007669"/>
    <property type="project" value="UniProtKB-SubCell"/>
</dbReference>
<comment type="function">
    <text evidence="1">Required for the first step of diphthamide biosynthesis, the transfer of 3-amino-3-carboxypropyl from S-adenosyl-L-methionine to a histidine residue. Diphthamide is a post-translational modification of histidine which occurs in elongation factor 2.</text>
</comment>
<name>A0A9N8JZ46_9PEZI</name>
<dbReference type="InterPro" id="IPR007872">
    <property type="entry name" value="DPH_MB_dom"/>
</dbReference>
<keyword evidence="15" id="KW-1185">Reference proteome</keyword>
<comment type="pathway">
    <text evidence="4">Protein modification; peptidyl-diphthamide biosynthesis.</text>
</comment>
<comment type="subcellular location">
    <subcellularLocation>
        <location evidence="3">Cytoplasm</location>
    </subcellularLocation>
    <subcellularLocation>
        <location evidence="2">Nucleus</location>
    </subcellularLocation>
</comment>
<feature type="domain" description="J" evidence="12">
    <location>
        <begin position="51"/>
        <end position="120"/>
    </location>
</feature>
<evidence type="ECO:0000256" key="8">
    <source>
        <dbReference type="ARBA" id="ARBA00022723"/>
    </source>
</evidence>
<sequence length="211" mass="23728">MTPGSAAKGGEQYLLGVGKVLFLQILSITEHRRGEKLFVTEGSGLFLFMANHYEALGLGHRQFDGSLTAQDIKQAYRKALLEHHPDKVQTGDASRTVDSITVAYKTLSEPEAKVDYDRELRLQHARNKGDNKIFHTGLDIVDLDDLDYDEKTGEWWRGCRCGQDRGFVITEDELENESRYGELITGCKGCSLWLKVLFGVEDEEQDVKSVA</sequence>
<dbReference type="GO" id="GO:0046872">
    <property type="term" value="F:metal ion binding"/>
    <property type="evidence" value="ECO:0007669"/>
    <property type="project" value="UniProtKB-KW"/>
</dbReference>
<evidence type="ECO:0000313" key="14">
    <source>
        <dbReference type="EMBL" id="CAD0096648.1"/>
    </source>
</evidence>
<comment type="similarity">
    <text evidence="5">Belongs to the DPH4 family.</text>
</comment>
<evidence type="ECO:0000256" key="7">
    <source>
        <dbReference type="ARBA" id="ARBA00022490"/>
    </source>
</evidence>
<dbReference type="PANTHER" id="PTHR21454">
    <property type="entry name" value="DPH3 HOMOLOG-RELATED"/>
    <property type="match status" value="1"/>
</dbReference>
<dbReference type="AlphaFoldDB" id="A0A9N8JZ46"/>
<protein>
    <recommendedName>
        <fullName evidence="6">Diphthamide biosynthesis protein 4</fullName>
    </recommendedName>
</protein>